<dbReference type="EMBL" id="WBMT01000011">
    <property type="protein sequence ID" value="KAB2346504.1"/>
    <property type="molecule type" value="Genomic_DNA"/>
</dbReference>
<sequence>MPPRTTAPRGALLEGILQTPATSPSRLAQRRRAHPKRARRLRRALACAVTITGVLLTTAGTGHADPYAAPPALPSMAPSTLDARFGIERRAIEQALETAHSVGDRDRAKALGALLQPGRRFLYFDPRGRGRAIEVVGDLTRARRVAVVVPGADSTLSDFDSKSGKPWSAPGGGARAVYEQARKINPEPGLAVVAWLGYAAPRTFSSDVLTDERAGQGAAELRTFLSGLNRVNRTAKVGLLCHSYGSVVCGRAAMARAGSARDGWRQVTDIALFGSPGTTAWSAGRLSRTARIWAGRGATDWMEDVPHVRIFGLGLGPDPVSARFGARVFDAGGGGHSDYLAPDSRSLSNLTYIAMGDPTHVTKPA</sequence>
<feature type="domain" description="DUF1023" evidence="1">
    <location>
        <begin position="125"/>
        <end position="308"/>
    </location>
</feature>
<keyword evidence="3" id="KW-1185">Reference proteome</keyword>
<reference evidence="2 3" key="1">
    <citation type="submission" date="2019-09" db="EMBL/GenBank/DDBJ databases">
        <title>Actinomadura physcomitrii sp. nov., a novel actinomycete isolated from moss [Physcomitrium sphaericum (Ludw) Fuernr].</title>
        <authorList>
            <person name="Zhuang X."/>
            <person name="Liu C."/>
        </authorList>
    </citation>
    <scope>NUCLEOTIDE SEQUENCE [LARGE SCALE GENOMIC DNA]</scope>
    <source>
        <strain evidence="2 3">HMC1</strain>
    </source>
</reference>
<organism evidence="2 3">
    <name type="scientific">Actinomadura rudentiformis</name>
    <dbReference type="NCBI Taxonomy" id="359158"/>
    <lineage>
        <taxon>Bacteria</taxon>
        <taxon>Bacillati</taxon>
        <taxon>Actinomycetota</taxon>
        <taxon>Actinomycetes</taxon>
        <taxon>Streptosporangiales</taxon>
        <taxon>Thermomonosporaceae</taxon>
        <taxon>Actinomadura</taxon>
    </lineage>
</organism>
<comment type="caution">
    <text evidence="2">The sequence shown here is derived from an EMBL/GenBank/DDBJ whole genome shotgun (WGS) entry which is preliminary data.</text>
</comment>
<gene>
    <name evidence="2" type="ORF">F8566_23935</name>
</gene>
<evidence type="ECO:0000313" key="3">
    <source>
        <dbReference type="Proteomes" id="UP000468735"/>
    </source>
</evidence>
<dbReference type="InterPro" id="IPR010427">
    <property type="entry name" value="DUF1023"/>
</dbReference>
<dbReference type="RefSeq" id="WP_151563518.1">
    <property type="nucleotide sequence ID" value="NZ_WBMT01000011.1"/>
</dbReference>
<dbReference type="OrthoDB" id="5170249at2"/>
<protein>
    <recommendedName>
        <fullName evidence="1">DUF1023 domain-containing protein</fullName>
    </recommendedName>
</protein>
<dbReference type="Gene3D" id="3.40.50.1820">
    <property type="entry name" value="alpha/beta hydrolase"/>
    <property type="match status" value="1"/>
</dbReference>
<evidence type="ECO:0000313" key="2">
    <source>
        <dbReference type="EMBL" id="KAB2346504.1"/>
    </source>
</evidence>
<dbReference type="Proteomes" id="UP000468735">
    <property type="component" value="Unassembled WGS sequence"/>
</dbReference>
<dbReference type="InterPro" id="IPR029058">
    <property type="entry name" value="AB_hydrolase_fold"/>
</dbReference>
<dbReference type="Pfam" id="PF06259">
    <property type="entry name" value="Abhydrolase_8"/>
    <property type="match status" value="1"/>
</dbReference>
<evidence type="ECO:0000259" key="1">
    <source>
        <dbReference type="Pfam" id="PF06259"/>
    </source>
</evidence>
<dbReference type="AlphaFoldDB" id="A0A6H9YIL5"/>
<name>A0A6H9YIL5_9ACTN</name>
<accession>A0A6H9YIL5</accession>
<proteinExistence type="predicted"/>